<evidence type="ECO:0000313" key="17">
    <source>
        <dbReference type="EMBL" id="KAL0914759.1"/>
    </source>
</evidence>
<dbReference type="CDD" id="cd11299">
    <property type="entry name" value="O-FucT_plant"/>
    <property type="match status" value="1"/>
</dbReference>
<dbReference type="GO" id="GO:0006004">
    <property type="term" value="P:fucose metabolic process"/>
    <property type="evidence" value="ECO:0007669"/>
    <property type="project" value="UniProtKB-KW"/>
</dbReference>
<keyword evidence="10" id="KW-0325">Glycoprotein</keyword>
<keyword evidence="12" id="KW-0119">Carbohydrate metabolism</keyword>
<evidence type="ECO:0000313" key="18">
    <source>
        <dbReference type="Proteomes" id="UP001552299"/>
    </source>
</evidence>
<evidence type="ECO:0000256" key="4">
    <source>
        <dbReference type="ARBA" id="ARBA00022676"/>
    </source>
</evidence>
<feature type="region of interest" description="Disordered" evidence="14">
    <location>
        <begin position="865"/>
        <end position="885"/>
    </location>
</feature>
<name>A0ABD0UQ41_DENTH</name>
<evidence type="ECO:0000256" key="3">
    <source>
        <dbReference type="ARBA" id="ARBA00007737"/>
    </source>
</evidence>
<protein>
    <recommendedName>
        <fullName evidence="13">O-fucosyltransferase family protein</fullName>
    </recommendedName>
</protein>
<comment type="caution">
    <text evidence="17">The sequence shown here is derived from an EMBL/GenBank/DDBJ whole genome shotgun (WGS) entry which is preliminary data.</text>
</comment>
<dbReference type="PANTHER" id="PTHR31741">
    <property type="entry name" value="OS02G0726500 PROTEIN-RELATED"/>
    <property type="match status" value="1"/>
</dbReference>
<dbReference type="GO" id="GO:0016020">
    <property type="term" value="C:membrane"/>
    <property type="evidence" value="ECO:0007669"/>
    <property type="project" value="UniProtKB-SubCell"/>
</dbReference>
<keyword evidence="6 15" id="KW-0812">Transmembrane</keyword>
<comment type="subcellular location">
    <subcellularLocation>
        <location evidence="1">Membrane</location>
        <topology evidence="1">Single-pass type II membrane protein</topology>
    </subcellularLocation>
</comment>
<evidence type="ECO:0000256" key="7">
    <source>
        <dbReference type="ARBA" id="ARBA00022968"/>
    </source>
</evidence>
<organism evidence="17 18">
    <name type="scientific">Dendrobium thyrsiflorum</name>
    <name type="common">Pinecone-like raceme dendrobium</name>
    <name type="synonym">Orchid</name>
    <dbReference type="NCBI Taxonomy" id="117978"/>
    <lineage>
        <taxon>Eukaryota</taxon>
        <taxon>Viridiplantae</taxon>
        <taxon>Streptophyta</taxon>
        <taxon>Embryophyta</taxon>
        <taxon>Tracheophyta</taxon>
        <taxon>Spermatophyta</taxon>
        <taxon>Magnoliopsida</taxon>
        <taxon>Liliopsida</taxon>
        <taxon>Asparagales</taxon>
        <taxon>Orchidaceae</taxon>
        <taxon>Epidendroideae</taxon>
        <taxon>Malaxideae</taxon>
        <taxon>Dendrobiinae</taxon>
        <taxon>Dendrobium</taxon>
    </lineage>
</organism>
<evidence type="ECO:0000256" key="12">
    <source>
        <dbReference type="ARBA" id="ARBA00023277"/>
    </source>
</evidence>
<evidence type="ECO:0000256" key="10">
    <source>
        <dbReference type="ARBA" id="ARBA00023180"/>
    </source>
</evidence>
<accession>A0ABD0UQ41</accession>
<reference evidence="17 18" key="1">
    <citation type="journal article" date="2024" name="Plant Biotechnol. J.">
        <title>Dendrobium thyrsiflorum genome and its molecular insights into genes involved in important horticultural traits.</title>
        <authorList>
            <person name="Chen B."/>
            <person name="Wang J.Y."/>
            <person name="Zheng P.J."/>
            <person name="Li K.L."/>
            <person name="Liang Y.M."/>
            <person name="Chen X.F."/>
            <person name="Zhang C."/>
            <person name="Zhao X."/>
            <person name="He X."/>
            <person name="Zhang G.Q."/>
            <person name="Liu Z.J."/>
            <person name="Xu Q."/>
        </authorList>
    </citation>
    <scope>NUCLEOTIDE SEQUENCE [LARGE SCALE GENOMIC DNA]</scope>
    <source>
        <strain evidence="17">GZMU011</strain>
    </source>
</reference>
<evidence type="ECO:0000256" key="5">
    <source>
        <dbReference type="ARBA" id="ARBA00022679"/>
    </source>
</evidence>
<keyword evidence="5" id="KW-0808">Transferase</keyword>
<evidence type="ECO:0000256" key="9">
    <source>
        <dbReference type="ARBA" id="ARBA00023136"/>
    </source>
</evidence>
<keyword evidence="8 15" id="KW-1133">Transmembrane helix</keyword>
<evidence type="ECO:0000256" key="8">
    <source>
        <dbReference type="ARBA" id="ARBA00022989"/>
    </source>
</evidence>
<sequence>MVRSKTRHLSYIAVPSHFIDPLSSSSFQGILSPRKVSRPPPVFRLFSAARNPRTLIVVLLFIISLLGFLSIGLLDNPLLPYSTLPCVTYGYRRSLKPSAPAEASALAAAAVVQRKEEAQEMEFWSQPDGLGYRPCLEFSGEYRRESEAVHLDHRRKYLLVVVSGGLNQQRNQIVDAVVIARILEAALVIPILQVNAIWGDESEFADIFNLDHFKKVLAKDVRVVSSLPSTHLMTRPVEAKITPLHVSPQWIRSRYLRRLNREGVLLLRGLDSRLSKDLPPDLQKLRCKVAFQALRFAAPILDIGNKLAERMRSKGPYLALHLRMEKDVWVRTGCLPGLSDDFNEVIHEERKRRPELLTARSNMTYEERKLGGLCPLNALEVTRLLKALDAPKNARIYWAGGEPLGGMAALEPLRKEFPDLYNKQKLSLPGELEPFAKKASLLAAIDYIVCEKSNVFMPSHGGNMGHMIRGHRAFAGHKKFITPNKRQMLPYLLNNSLSETEFNRIVKELHHGSLGQPEFRTDKTGKDVTAYPIPECMCNSTSTRLTVLSSSSLFPDLKIPSHHGMPSLWISEDEILALAAPFEFALVGEFPSRRPTLEAIRNFFFNLKLNGEFSVIVLNPKHLLIKLVNDLDYCCVFSHRSYFVNNYFMKVFKWSPAFDIEIESPIILIWVSFPPHLFSPRIFHGLGSMFGHPLKIDHATSTGSRPSIARVLVELDATKKFSDKVWVGPDSLGYIQSVVIEAFPSYCSHYKSLGHSKLDCNILHPHLTKAPTVSINVNICNDLPVNDNVIHADVNGCRPASEVGHLVLHDMGVVDVSMVGHTVDNDFSFGGGKHRKRKKKNSGNGGPIGEVTAVVILAEIDGSVVRRGDPDDSGENVGEDGGVGEVGPPGLVFLVGVTAGAHLGPEGLELDIIGDGGGLRVVVGDVARDPVRDRRPD</sequence>
<dbReference type="PANTHER" id="PTHR31741:SF106">
    <property type="entry name" value="(WILD MALAYSIAN BANANA) HYPOTHETICAL PROTEIN"/>
    <property type="match status" value="1"/>
</dbReference>
<evidence type="ECO:0000256" key="14">
    <source>
        <dbReference type="SAM" id="MobiDB-lite"/>
    </source>
</evidence>
<gene>
    <name evidence="17" type="ORF">M5K25_015135</name>
</gene>
<feature type="domain" description="DUF4283" evidence="16">
    <location>
        <begin position="582"/>
        <end position="660"/>
    </location>
</feature>
<dbReference type="Gene3D" id="3.40.50.11350">
    <property type="match status" value="1"/>
</dbReference>
<evidence type="ECO:0000256" key="13">
    <source>
        <dbReference type="ARBA" id="ARBA00030350"/>
    </source>
</evidence>
<comment type="pathway">
    <text evidence="2">Glycan metabolism.</text>
</comment>
<comment type="similarity">
    <text evidence="3">Belongs to the glycosyltransferase GT106 family.</text>
</comment>
<evidence type="ECO:0000256" key="15">
    <source>
        <dbReference type="SAM" id="Phobius"/>
    </source>
</evidence>
<evidence type="ECO:0000256" key="2">
    <source>
        <dbReference type="ARBA" id="ARBA00004881"/>
    </source>
</evidence>
<evidence type="ECO:0000259" key="16">
    <source>
        <dbReference type="Pfam" id="PF14111"/>
    </source>
</evidence>
<keyword evidence="11" id="KW-0294">Fucose metabolism</keyword>
<dbReference type="InterPro" id="IPR025558">
    <property type="entry name" value="DUF4283"/>
</dbReference>
<dbReference type="InterPro" id="IPR024709">
    <property type="entry name" value="FucosylTrfase_pln"/>
</dbReference>
<dbReference type="Proteomes" id="UP001552299">
    <property type="component" value="Unassembled WGS sequence"/>
</dbReference>
<evidence type="ECO:0000256" key="11">
    <source>
        <dbReference type="ARBA" id="ARBA00023253"/>
    </source>
</evidence>
<evidence type="ECO:0000256" key="6">
    <source>
        <dbReference type="ARBA" id="ARBA00022692"/>
    </source>
</evidence>
<feature type="transmembrane region" description="Helical" evidence="15">
    <location>
        <begin position="54"/>
        <end position="74"/>
    </location>
</feature>
<dbReference type="Pfam" id="PF14111">
    <property type="entry name" value="DUF4283"/>
    <property type="match status" value="1"/>
</dbReference>
<dbReference type="Pfam" id="PF10250">
    <property type="entry name" value="O-FucT"/>
    <property type="match status" value="1"/>
</dbReference>
<evidence type="ECO:0000256" key="1">
    <source>
        <dbReference type="ARBA" id="ARBA00004606"/>
    </source>
</evidence>
<keyword evidence="4" id="KW-0328">Glycosyltransferase</keyword>
<dbReference type="AlphaFoldDB" id="A0ABD0UQ41"/>
<keyword evidence="9 15" id="KW-0472">Membrane</keyword>
<keyword evidence="7" id="KW-0735">Signal-anchor</keyword>
<dbReference type="InterPro" id="IPR019378">
    <property type="entry name" value="GDP-Fuc_O-FucTrfase"/>
</dbReference>
<keyword evidence="18" id="KW-1185">Reference proteome</keyword>
<dbReference type="EMBL" id="JANQDX010000012">
    <property type="protein sequence ID" value="KAL0914759.1"/>
    <property type="molecule type" value="Genomic_DNA"/>
</dbReference>
<dbReference type="GO" id="GO:0016757">
    <property type="term" value="F:glycosyltransferase activity"/>
    <property type="evidence" value="ECO:0007669"/>
    <property type="project" value="UniProtKB-KW"/>
</dbReference>
<proteinExistence type="inferred from homology"/>